<dbReference type="Proteomes" id="UP001165960">
    <property type="component" value="Unassembled WGS sequence"/>
</dbReference>
<keyword evidence="2" id="KW-1185">Reference proteome</keyword>
<sequence length="1053" mass="117346">MSLPGSSSMYRASHSADYRAAFPGIDEDDVDSEVENQTGNASGATHSRKLRKYRPITQSFYGVHHHKKQDPPTFKQRSNSIRSQTLAINNLAMLPIQSEDQVGEGQQETFGLPLKQYATTDGAYSTGKSQLFPPNSLYENNDYLDTAQSDTLQRNLHRLLNQQGRNQEAQQLGTSVNSNAYRPSEALSLLFSKRASSLFDNKSIDDMGERRSLFLGHQYPDETTPLNQNRFTTDYHTFGEEAKFPAELDDDASTDSMPVPDYANMTWQDYFLLPITFFPPLFLGVIVNFLNAVSYGMIIFPTHIPIFKDFGPDGVAMFLVSTIVSQFVLASGGTGFACGAGGFMLEVVPFLYLIIQTIIEDVGEENAHVVVATTMVAYALSSMVTGLAFFLLGYFKLGKLVGFFPRHILVGCIGGVGYFLCQTALETVSRVQLSYFELDCWIKFFQPNSIALWGTSVILACTLKYLQRRINSPILLPFFYMMIPVVFFSIVWVFELDAAELQNSGWLFPSQDTSKPFYNFYLHFDFGNTSWSTLPKLVPTMMALTFFGVLHVPINVPAVALTIKKDVFDVNHELMGHGWSNLLSGMCGSLQNYLMYSSSVLFFKSGGNDWYASAMLAVATIGVWVVGPGIAGYVPCVIVGCMIFHLGMELVKEGVFETYGVMTGLEYMTIWIIVIAMALLGFVEGVFVGIVLACLFFVYLYSHRAPIRSSYSGRAARSTVRRVYHHRQCLDQLSSQIHVLKLQGFMFFGTIESTETHIRALFDDRLWKSSPIRFLLLDMTLVTGLDFSAAEAFIRVRRLVQTRRVHLILCGVSPGSEVGLALHAVGLWESSPDNLCQVFPTLNTALEWCENTLLELCYRKVPTSQLPTLAIQASLAKSPRSMHLETAINETFVQDSNVTNALQQPMALLVQIFGGAQPGIDDVLFRISGAFANVTMEGGETLWRQGEMADCLYLVESGLLKVTLNSEDGSSKVVESILPGAMVGELALFTSRHRPFTVTCEAGVPCQLWRLTRENFDRLTHEDPQATIKFMQWSLAYSAQEMSLFSAHAFELL</sequence>
<reference evidence="1" key="1">
    <citation type="submission" date="2022-04" db="EMBL/GenBank/DDBJ databases">
        <title>Genome of the entomopathogenic fungus Entomophthora muscae.</title>
        <authorList>
            <person name="Elya C."/>
            <person name="Lovett B.R."/>
            <person name="Lee E."/>
            <person name="Macias A.M."/>
            <person name="Hajek A.E."/>
            <person name="De Bivort B.L."/>
            <person name="Kasson M.T."/>
            <person name="De Fine Licht H.H."/>
            <person name="Stajich J.E."/>
        </authorList>
    </citation>
    <scope>NUCLEOTIDE SEQUENCE</scope>
    <source>
        <strain evidence="1">Berkeley</strain>
    </source>
</reference>
<evidence type="ECO:0000313" key="1">
    <source>
        <dbReference type="EMBL" id="KAJ9075345.1"/>
    </source>
</evidence>
<proteinExistence type="predicted"/>
<accession>A0ACC2TLI8</accession>
<protein>
    <submittedName>
        <fullName evidence="1">Uncharacterized protein</fullName>
    </submittedName>
</protein>
<organism evidence="1 2">
    <name type="scientific">Entomophthora muscae</name>
    <dbReference type="NCBI Taxonomy" id="34485"/>
    <lineage>
        <taxon>Eukaryota</taxon>
        <taxon>Fungi</taxon>
        <taxon>Fungi incertae sedis</taxon>
        <taxon>Zoopagomycota</taxon>
        <taxon>Entomophthoromycotina</taxon>
        <taxon>Entomophthoromycetes</taxon>
        <taxon>Entomophthorales</taxon>
        <taxon>Entomophthoraceae</taxon>
        <taxon>Entomophthora</taxon>
    </lineage>
</organism>
<dbReference type="EMBL" id="QTSX02002511">
    <property type="protein sequence ID" value="KAJ9075345.1"/>
    <property type="molecule type" value="Genomic_DNA"/>
</dbReference>
<evidence type="ECO:0000313" key="2">
    <source>
        <dbReference type="Proteomes" id="UP001165960"/>
    </source>
</evidence>
<gene>
    <name evidence="1" type="ORF">DSO57_1037062</name>
</gene>
<name>A0ACC2TLI8_9FUNG</name>
<comment type="caution">
    <text evidence="1">The sequence shown here is derived from an EMBL/GenBank/DDBJ whole genome shotgun (WGS) entry which is preliminary data.</text>
</comment>